<dbReference type="InterPro" id="IPR035979">
    <property type="entry name" value="RBD_domain_sf"/>
</dbReference>
<name>A0AA39LNX3_9BILA</name>
<evidence type="ECO:0000256" key="1">
    <source>
        <dbReference type="ARBA" id="ARBA00004123"/>
    </source>
</evidence>
<comment type="caution">
    <text evidence="15">The sequence shown here is derived from an EMBL/GenBank/DDBJ whole genome shotgun (WGS) entry which is preliminary data.</text>
</comment>
<dbReference type="InterPro" id="IPR000504">
    <property type="entry name" value="RRM_dom"/>
</dbReference>
<comment type="subunit">
    <text evidence="10">Component of the nuclear cap-binding complex (CBC), a heterodimer composed of ncbp-1 and ncbp-2 that interacts with m7GpppG-capped RNA.</text>
</comment>
<comment type="subcellular location">
    <subcellularLocation>
        <location evidence="1">Nucleus</location>
    </subcellularLocation>
</comment>
<dbReference type="Proteomes" id="UP001175271">
    <property type="component" value="Unassembled WGS sequence"/>
</dbReference>
<dbReference type="SUPFAM" id="SSF81296">
    <property type="entry name" value="E set domains"/>
    <property type="match status" value="2"/>
</dbReference>
<dbReference type="InterPro" id="IPR014752">
    <property type="entry name" value="Arrestin-like_C"/>
</dbReference>
<evidence type="ECO:0000256" key="3">
    <source>
        <dbReference type="ARBA" id="ARBA00010725"/>
    </source>
</evidence>
<dbReference type="SUPFAM" id="SSF54928">
    <property type="entry name" value="RNA-binding domain, RBD"/>
    <property type="match status" value="1"/>
</dbReference>
<dbReference type="Gene3D" id="2.60.40.640">
    <property type="match status" value="2"/>
</dbReference>
<evidence type="ECO:0000256" key="7">
    <source>
        <dbReference type="ARBA" id="ARBA00023187"/>
    </source>
</evidence>
<dbReference type="SMART" id="SM00360">
    <property type="entry name" value="RRM"/>
    <property type="match status" value="1"/>
</dbReference>
<sequence>MLNPRARDRAGEMSSYRDQRFKGSLKEQENLLQQSATLYVGNLSYFTTEEQVFELFHRAGDIRRIIMGIDRYKKTPCGFCFVEYYQRDDAENAVRFVNGTRLDDRVIRTDWDAGFVEGRQYGRGKHGGQVRDEYRKDFDPGRGGWNKAMASRIAAALQTRSRVSPLGTGCLGVATITPLRRDCYRRIPRILRSQLGPPEPPPLISLAREGRSHPGRGVLGGSSFLASSPGGPRALCSHIHDNGTGADRVLRADYQDQMANVFSQFEIEFDVGADPIFHGGELITGKLKIELVKPVTIKAIKLQFKGRACILNRAEKDGEIEKVYFDRDFILLERPPGHLEPGHFLWNANFVYSLPFECPFPKGCPSSYESPSAFVRYFARATFEIDGAESNKYMVKRGITVVSPPEADALITPPTAEPVSASDTVMFGGCCCRGKVTAEVSLPKRNFAPGDAVVGALKVSNQHPRHVIDAIEVRLLDRVSVASADLSAPASARILLHRRLEKTDVVKTKSSLSKSDVFFFEVPAVLPSPAGAQPVTQSPEIYSMAPDTAPSKVVESPSTATLKFRKQPFLRVDYVIQVSIGTHITLELPIVILSTPVSGSSVEYRPFVAGAQPFGDSDEADKKRLAEAEFAFAPLYPVLIAPKPLAATVVNGGGVPQTPCNTVNGGTPAANESSAEVAAGALKAALMHEGAKEDSEEEDAHRMEEMKEELERLADEVKGEIQKVQKEAEEEVAKAAKTAKETRPVQVVEELAETVQNGDVVVHRQVEVKKTEGEDGEVVTTTTTTEIRHETHVSSPEDDVQN</sequence>
<dbReference type="AlphaFoldDB" id="A0AA39LNX3"/>
<dbReference type="Pfam" id="PF02752">
    <property type="entry name" value="Arrestin_C"/>
    <property type="match status" value="1"/>
</dbReference>
<evidence type="ECO:0000256" key="13">
    <source>
        <dbReference type="SAM" id="MobiDB-lite"/>
    </source>
</evidence>
<accession>A0AA39LNX3</accession>
<protein>
    <recommendedName>
        <fullName evidence="14">RRM domain-containing protein</fullName>
    </recommendedName>
</protein>
<keyword evidence="8" id="KW-0539">Nucleus</keyword>
<dbReference type="GO" id="GO:0005634">
    <property type="term" value="C:nucleus"/>
    <property type="evidence" value="ECO:0007669"/>
    <property type="project" value="UniProtKB-SubCell"/>
</dbReference>
<dbReference type="Pfam" id="PF00339">
    <property type="entry name" value="Arrestin_N"/>
    <property type="match status" value="1"/>
</dbReference>
<keyword evidence="12" id="KW-0175">Coiled coil</keyword>
<gene>
    <name evidence="15" type="ORF">QR680_017197</name>
</gene>
<dbReference type="InterPro" id="IPR027157">
    <property type="entry name" value="NCBP2"/>
</dbReference>
<dbReference type="Gene3D" id="3.30.70.330">
    <property type="match status" value="1"/>
</dbReference>
<dbReference type="InterPro" id="IPR014756">
    <property type="entry name" value="Ig_E-set"/>
</dbReference>
<dbReference type="PANTHER" id="PTHR18847">
    <property type="entry name" value="20 KD NUCLEAR CAP BINDING PROTEIN"/>
    <property type="match status" value="1"/>
</dbReference>
<evidence type="ECO:0000256" key="8">
    <source>
        <dbReference type="ARBA" id="ARBA00023242"/>
    </source>
</evidence>
<dbReference type="SMART" id="SM01017">
    <property type="entry name" value="Arrestin_C"/>
    <property type="match status" value="1"/>
</dbReference>
<dbReference type="GO" id="GO:0005846">
    <property type="term" value="C:nuclear cap binding complex"/>
    <property type="evidence" value="ECO:0007669"/>
    <property type="project" value="InterPro"/>
</dbReference>
<evidence type="ECO:0000256" key="9">
    <source>
        <dbReference type="ARBA" id="ARBA00055349"/>
    </source>
</evidence>
<dbReference type="FunFam" id="3.30.70.330:FF:000128">
    <property type="entry name" value="Nuclear cap-binding protein subunit 2"/>
    <property type="match status" value="1"/>
</dbReference>
<evidence type="ECO:0000256" key="12">
    <source>
        <dbReference type="SAM" id="Coils"/>
    </source>
</evidence>
<evidence type="ECO:0000259" key="14">
    <source>
        <dbReference type="PROSITE" id="PS50102"/>
    </source>
</evidence>
<evidence type="ECO:0000256" key="4">
    <source>
        <dbReference type="ARBA" id="ARBA00022664"/>
    </source>
</evidence>
<dbReference type="GO" id="GO:0031053">
    <property type="term" value="P:primary miRNA processing"/>
    <property type="evidence" value="ECO:0007669"/>
    <property type="project" value="UniProtKB-ARBA"/>
</dbReference>
<keyword evidence="5 11" id="KW-0694">RNA-binding</keyword>
<keyword evidence="4" id="KW-0507">mRNA processing</keyword>
<dbReference type="InterPro" id="IPR012677">
    <property type="entry name" value="Nucleotide-bd_a/b_plait_sf"/>
</dbReference>
<dbReference type="InterPro" id="IPR034148">
    <property type="entry name" value="NCBP2_RRM"/>
</dbReference>
<organism evidence="15 16">
    <name type="scientific">Steinernema hermaphroditum</name>
    <dbReference type="NCBI Taxonomy" id="289476"/>
    <lineage>
        <taxon>Eukaryota</taxon>
        <taxon>Metazoa</taxon>
        <taxon>Ecdysozoa</taxon>
        <taxon>Nematoda</taxon>
        <taxon>Chromadorea</taxon>
        <taxon>Rhabditida</taxon>
        <taxon>Tylenchina</taxon>
        <taxon>Panagrolaimomorpha</taxon>
        <taxon>Strongyloidoidea</taxon>
        <taxon>Steinernematidae</taxon>
        <taxon>Steinernema</taxon>
    </lineage>
</organism>
<comment type="function">
    <text evidence="9">Component of the cap-binding complex (CBC), which binds co-transcriptionally to the 5' cap of pre-mRNAs and is involved in various processes such as pre-mRNA splicing and RNA-mediated gene silencing (RNAi). The CBC complex is involved in miRNA-mediated RNA interference and is required for primary microRNAs (miRNAs) processing. In the CBC complex, ncbp-2 recognizes and binds capped RNAs (m7GpppG-capped RNA) but requires ncbp-1 to stabilize the movement of its N-terminal loop and lock the CBC into a high affinity cap-binding state with the cap structure.</text>
</comment>
<evidence type="ECO:0000256" key="5">
    <source>
        <dbReference type="ARBA" id="ARBA00022884"/>
    </source>
</evidence>
<evidence type="ECO:0000256" key="6">
    <source>
        <dbReference type="ARBA" id="ARBA00023158"/>
    </source>
</evidence>
<dbReference type="GO" id="GO:0000339">
    <property type="term" value="F:RNA cap binding"/>
    <property type="evidence" value="ECO:0007669"/>
    <property type="project" value="InterPro"/>
</dbReference>
<dbReference type="CDD" id="cd12240">
    <property type="entry name" value="RRM_NCBP2"/>
    <property type="match status" value="1"/>
</dbReference>
<feature type="region of interest" description="Disordered" evidence="13">
    <location>
        <begin position="768"/>
        <end position="802"/>
    </location>
</feature>
<dbReference type="EMBL" id="JAUCMV010000004">
    <property type="protein sequence ID" value="KAK0403924.1"/>
    <property type="molecule type" value="Genomic_DNA"/>
</dbReference>
<keyword evidence="6" id="KW-0943">RNA-mediated gene silencing</keyword>
<dbReference type="Pfam" id="PF00076">
    <property type="entry name" value="RRM_1"/>
    <property type="match status" value="1"/>
</dbReference>
<proteinExistence type="inferred from homology"/>
<comment type="similarity">
    <text evidence="3">Belongs to the RRM NCBP2 family.</text>
</comment>
<evidence type="ECO:0000256" key="10">
    <source>
        <dbReference type="ARBA" id="ARBA00063437"/>
    </source>
</evidence>
<evidence type="ECO:0000256" key="11">
    <source>
        <dbReference type="PROSITE-ProRule" id="PRU00176"/>
    </source>
</evidence>
<feature type="coiled-coil region" evidence="12">
    <location>
        <begin position="693"/>
        <end position="741"/>
    </location>
</feature>
<dbReference type="PROSITE" id="PS50102">
    <property type="entry name" value="RRM"/>
    <property type="match status" value="1"/>
</dbReference>
<feature type="domain" description="RRM" evidence="14">
    <location>
        <begin position="36"/>
        <end position="114"/>
    </location>
</feature>
<reference evidence="15" key="1">
    <citation type="submission" date="2023-06" db="EMBL/GenBank/DDBJ databases">
        <title>Genomic analysis of the entomopathogenic nematode Steinernema hermaphroditum.</title>
        <authorList>
            <person name="Schwarz E.M."/>
            <person name="Heppert J.K."/>
            <person name="Baniya A."/>
            <person name="Schwartz H.T."/>
            <person name="Tan C.-H."/>
            <person name="Antoshechkin I."/>
            <person name="Sternberg P.W."/>
            <person name="Goodrich-Blair H."/>
            <person name="Dillman A.R."/>
        </authorList>
    </citation>
    <scope>NUCLEOTIDE SEQUENCE</scope>
    <source>
        <strain evidence="15">PS9179</strain>
        <tissue evidence="15">Whole animal</tissue>
    </source>
</reference>
<evidence type="ECO:0000313" key="15">
    <source>
        <dbReference type="EMBL" id="KAK0403924.1"/>
    </source>
</evidence>
<evidence type="ECO:0000256" key="2">
    <source>
        <dbReference type="ARBA" id="ARBA00005298"/>
    </source>
</evidence>
<comment type="similarity">
    <text evidence="2">Belongs to the arrestin family.</text>
</comment>
<dbReference type="PANTHER" id="PTHR18847:SF0">
    <property type="entry name" value="NUCLEAR CAP-BINDING PROTEIN SUBUNIT 2"/>
    <property type="match status" value="1"/>
</dbReference>
<keyword evidence="16" id="KW-1185">Reference proteome</keyword>
<dbReference type="GO" id="GO:0045292">
    <property type="term" value="P:mRNA cis splicing, via spliceosome"/>
    <property type="evidence" value="ECO:0007669"/>
    <property type="project" value="InterPro"/>
</dbReference>
<dbReference type="InterPro" id="IPR011021">
    <property type="entry name" value="Arrestin-like_N"/>
</dbReference>
<dbReference type="InterPro" id="IPR011022">
    <property type="entry name" value="Arrestin_C-like"/>
</dbReference>
<keyword evidence="7" id="KW-0508">mRNA splicing</keyword>
<evidence type="ECO:0000313" key="16">
    <source>
        <dbReference type="Proteomes" id="UP001175271"/>
    </source>
</evidence>